<comment type="similarity">
    <text evidence="2 3">Belongs to the small heat shock protein (HSP20) family.</text>
</comment>
<protein>
    <submittedName>
        <fullName evidence="6">Uncharacterized protein LOC115882437</fullName>
    </submittedName>
</protein>
<accession>A0A6J2XXZ0</accession>
<dbReference type="RefSeq" id="XP_030756358.1">
    <property type="nucleotide sequence ID" value="XM_030900498.1"/>
</dbReference>
<dbReference type="PRINTS" id="PR00299">
    <property type="entry name" value="ACRYSTALLIN"/>
</dbReference>
<dbReference type="PROSITE" id="PS01031">
    <property type="entry name" value="SHSP"/>
    <property type="match status" value="2"/>
</dbReference>
<dbReference type="GO" id="GO:0051082">
    <property type="term" value="F:unfolded protein binding"/>
    <property type="evidence" value="ECO:0007669"/>
    <property type="project" value="TreeGrafter"/>
</dbReference>
<dbReference type="CDD" id="cd06526">
    <property type="entry name" value="metazoan_ACD"/>
    <property type="match status" value="2"/>
</dbReference>
<dbReference type="GO" id="GO:0005737">
    <property type="term" value="C:cytoplasm"/>
    <property type="evidence" value="ECO:0007669"/>
    <property type="project" value="TreeGrafter"/>
</dbReference>
<feature type="domain" description="SHSP" evidence="4">
    <location>
        <begin position="37"/>
        <end position="147"/>
    </location>
</feature>
<dbReference type="SUPFAM" id="SSF49764">
    <property type="entry name" value="HSP20-like chaperones"/>
    <property type="match status" value="2"/>
</dbReference>
<dbReference type="InterPro" id="IPR002068">
    <property type="entry name" value="A-crystallin/Hsp20_dom"/>
</dbReference>
<evidence type="ECO:0000256" key="1">
    <source>
        <dbReference type="ARBA" id="ARBA00023016"/>
    </source>
</evidence>
<dbReference type="KEGG" id="soy:115882437"/>
<proteinExistence type="inferred from homology"/>
<keyword evidence="5" id="KW-1185">Reference proteome</keyword>
<evidence type="ECO:0000259" key="4">
    <source>
        <dbReference type="PROSITE" id="PS01031"/>
    </source>
</evidence>
<evidence type="ECO:0000313" key="6">
    <source>
        <dbReference type="RefSeq" id="XP_030756358.1"/>
    </source>
</evidence>
<gene>
    <name evidence="6" type="primary">LOC115882437</name>
</gene>
<organism evidence="5 6">
    <name type="scientific">Sitophilus oryzae</name>
    <name type="common">Rice weevil</name>
    <name type="synonym">Curculio oryzae</name>
    <dbReference type="NCBI Taxonomy" id="7048"/>
    <lineage>
        <taxon>Eukaryota</taxon>
        <taxon>Metazoa</taxon>
        <taxon>Ecdysozoa</taxon>
        <taxon>Arthropoda</taxon>
        <taxon>Hexapoda</taxon>
        <taxon>Insecta</taxon>
        <taxon>Pterygota</taxon>
        <taxon>Neoptera</taxon>
        <taxon>Endopterygota</taxon>
        <taxon>Coleoptera</taxon>
        <taxon>Polyphaga</taxon>
        <taxon>Cucujiformia</taxon>
        <taxon>Curculionidae</taxon>
        <taxon>Dryophthorinae</taxon>
        <taxon>Sitophilus</taxon>
    </lineage>
</organism>
<dbReference type="Pfam" id="PF00011">
    <property type="entry name" value="HSP20"/>
    <property type="match status" value="2"/>
</dbReference>
<dbReference type="GO" id="GO:0005634">
    <property type="term" value="C:nucleus"/>
    <property type="evidence" value="ECO:0007669"/>
    <property type="project" value="TreeGrafter"/>
</dbReference>
<evidence type="ECO:0000256" key="2">
    <source>
        <dbReference type="PROSITE-ProRule" id="PRU00285"/>
    </source>
</evidence>
<dbReference type="Gene3D" id="2.60.40.790">
    <property type="match status" value="2"/>
</dbReference>
<dbReference type="InterPro" id="IPR001436">
    <property type="entry name" value="Alpha-crystallin/sHSP_animal"/>
</dbReference>
<feature type="domain" description="SHSP" evidence="4">
    <location>
        <begin position="225"/>
        <end position="333"/>
    </location>
</feature>
<dbReference type="GO" id="GO:0042026">
    <property type="term" value="P:protein refolding"/>
    <property type="evidence" value="ECO:0007669"/>
    <property type="project" value="TreeGrafter"/>
</dbReference>
<dbReference type="InterPro" id="IPR008978">
    <property type="entry name" value="HSP20-like_chaperone"/>
</dbReference>
<dbReference type="AlphaFoldDB" id="A0A6J2XXZ0"/>
<evidence type="ECO:0000313" key="5">
    <source>
        <dbReference type="Proteomes" id="UP000504635"/>
    </source>
</evidence>
<evidence type="ECO:0000256" key="3">
    <source>
        <dbReference type="RuleBase" id="RU003616"/>
    </source>
</evidence>
<keyword evidence="1" id="KW-0346">Stress response</keyword>
<sequence>MSLLPLLFDDFPNCRQRDWISIFSPGEFIRPVSSALNQLAQLEKDDSITVDKDKFLANIDVQQFKPEEITVKLAGDNTVTVEGKHEEQQDEHGFISRHFVRRYVLPEGCDLKRVQSRLSTDGVLSISAPKLPEQKQLEHREIPITITGPIKRVEQVKQKAETKEACIFKRNTGRKMSLLPHLHNDALFGNHSHSLGWHSWSEEDLHDWPLLLPTRSVDHLRDLRNQLAHLDKDTTITVDKHHFQANIDVQQFKPDEISVRLTRDHTITVEGKHEEQEDDHGLISRHFVRRYVLPQDCDVTKIQSSLSSDGVLTITAPKKPEDGDTEDQEIPVIHTGRPIIRRMHLWPSRRGDRRRRLSASK</sequence>
<dbReference type="GO" id="GO:0009408">
    <property type="term" value="P:response to heat"/>
    <property type="evidence" value="ECO:0007669"/>
    <property type="project" value="TreeGrafter"/>
</dbReference>
<dbReference type="GeneID" id="115882437"/>
<dbReference type="InParanoid" id="A0A6J2XXZ0"/>
<dbReference type="PANTHER" id="PTHR45640:SF13">
    <property type="entry name" value="HEAT SHOCK PROTEIN 22-RELATED"/>
    <property type="match status" value="1"/>
</dbReference>
<dbReference type="OrthoDB" id="1431247at2759"/>
<dbReference type="PANTHER" id="PTHR45640">
    <property type="entry name" value="HEAT SHOCK PROTEIN HSP-12.2-RELATED"/>
    <property type="match status" value="1"/>
</dbReference>
<reference evidence="6" key="1">
    <citation type="submission" date="2025-08" db="UniProtKB">
        <authorList>
            <consortium name="RefSeq"/>
        </authorList>
    </citation>
    <scope>IDENTIFICATION</scope>
    <source>
        <tissue evidence="6">Gonads</tissue>
    </source>
</reference>
<name>A0A6J2XXZ0_SITOR</name>
<dbReference type="Proteomes" id="UP000504635">
    <property type="component" value="Unplaced"/>
</dbReference>